<keyword evidence="2" id="KW-1185">Reference proteome</keyword>
<accession>A0ACC0KU57</accession>
<protein>
    <submittedName>
        <fullName evidence="1">Uncharacterized protein</fullName>
    </submittedName>
</protein>
<dbReference type="EMBL" id="CM046102">
    <property type="protein sequence ID" value="KAI8439854.1"/>
    <property type="molecule type" value="Genomic_DNA"/>
</dbReference>
<dbReference type="Proteomes" id="UP001064048">
    <property type="component" value="Chromosome 2"/>
</dbReference>
<gene>
    <name evidence="1" type="ORF">MSG28_001323</name>
</gene>
<organism evidence="1 2">
    <name type="scientific">Choristoneura fumiferana</name>
    <name type="common">Spruce budworm moth</name>
    <name type="synonym">Archips fumiferana</name>
    <dbReference type="NCBI Taxonomy" id="7141"/>
    <lineage>
        <taxon>Eukaryota</taxon>
        <taxon>Metazoa</taxon>
        <taxon>Ecdysozoa</taxon>
        <taxon>Arthropoda</taxon>
        <taxon>Hexapoda</taxon>
        <taxon>Insecta</taxon>
        <taxon>Pterygota</taxon>
        <taxon>Neoptera</taxon>
        <taxon>Endopterygota</taxon>
        <taxon>Lepidoptera</taxon>
        <taxon>Glossata</taxon>
        <taxon>Ditrysia</taxon>
        <taxon>Tortricoidea</taxon>
        <taxon>Tortricidae</taxon>
        <taxon>Tortricinae</taxon>
        <taxon>Choristoneura</taxon>
    </lineage>
</organism>
<sequence>MTIKMRVVVRRCYFRRAVARAERLRVVCVLRQPPSRVLRSSPKHVELNSKICEKVGMKKEWSMKYSEFVDDAGQRVFFPRDPHHTVTVYIKNVVFLSEDAANVAASLLERCINTARAQTDNTATLEKRQYEGILLVLIAGGSHCRRELALTSFVAATRAIKAIKAIKLAQRYSLSAGSLAAARLERVERSSVLCGDDPGRDQDVTIRLLAHPVVLINFKPVPVSLLPSLHEVVPGVDVVRLLLAALVAGVLGVELAIAVVLTALMVVIIELVLFVELILVIFVVVAWKSVVPNVKPRNLHCWHSGMGPPIDGGDTIPLPENSMMFDLLLISGGAHYNSSIISKEHSETVSDNTRQPIYVPLLGTGLLSEQEGLGDSFHAGPVRIGNFTRTIELLRSQYNHHILCPFPSPHAYVSSIASRARNERALIGGFKRGSPSASQHGDRRSSREMSTRA</sequence>
<proteinExistence type="predicted"/>
<reference evidence="1 2" key="1">
    <citation type="journal article" date="2022" name="Genome Biol. Evol.">
        <title>The Spruce Budworm Genome: Reconstructing the Evolutionary History of Antifreeze Proteins.</title>
        <authorList>
            <person name="Beliveau C."/>
            <person name="Gagne P."/>
            <person name="Picq S."/>
            <person name="Vernygora O."/>
            <person name="Keeling C.I."/>
            <person name="Pinkney K."/>
            <person name="Doucet D."/>
            <person name="Wen F."/>
            <person name="Johnston J.S."/>
            <person name="Maaroufi H."/>
            <person name="Boyle B."/>
            <person name="Laroche J."/>
            <person name="Dewar K."/>
            <person name="Juretic N."/>
            <person name="Blackburn G."/>
            <person name="Nisole A."/>
            <person name="Brunet B."/>
            <person name="Brandao M."/>
            <person name="Lumley L."/>
            <person name="Duan J."/>
            <person name="Quan G."/>
            <person name="Lucarotti C.J."/>
            <person name="Roe A.D."/>
            <person name="Sperling F.A.H."/>
            <person name="Levesque R.C."/>
            <person name="Cusson M."/>
        </authorList>
    </citation>
    <scope>NUCLEOTIDE SEQUENCE [LARGE SCALE GENOMIC DNA]</scope>
    <source>
        <strain evidence="1">Glfc:IPQL:Cfum</strain>
    </source>
</reference>
<evidence type="ECO:0000313" key="1">
    <source>
        <dbReference type="EMBL" id="KAI8439854.1"/>
    </source>
</evidence>
<comment type="caution">
    <text evidence="1">The sequence shown here is derived from an EMBL/GenBank/DDBJ whole genome shotgun (WGS) entry which is preliminary data.</text>
</comment>
<evidence type="ECO:0000313" key="2">
    <source>
        <dbReference type="Proteomes" id="UP001064048"/>
    </source>
</evidence>
<name>A0ACC0KU57_CHOFU</name>